<accession>A0AAW4VIV5</accession>
<dbReference type="InterPro" id="IPR016181">
    <property type="entry name" value="Acyl_CoA_acyltransferase"/>
</dbReference>
<evidence type="ECO:0000313" key="2">
    <source>
        <dbReference type="Proteomes" id="UP001198439"/>
    </source>
</evidence>
<comment type="caution">
    <text evidence="1">The sequence shown here is derived from an EMBL/GenBank/DDBJ whole genome shotgun (WGS) entry which is preliminary data.</text>
</comment>
<protein>
    <recommendedName>
        <fullName evidence="3">N-acetyltransferase domain-containing protein</fullName>
    </recommendedName>
</protein>
<dbReference type="SUPFAM" id="SSF55729">
    <property type="entry name" value="Acyl-CoA N-acyltransferases (Nat)"/>
    <property type="match status" value="1"/>
</dbReference>
<dbReference type="Gene3D" id="3.40.630.30">
    <property type="match status" value="1"/>
</dbReference>
<organism evidence="1 2">
    <name type="scientific">Faecalibacillus faecis</name>
    <dbReference type="NCBI Taxonomy" id="1982628"/>
    <lineage>
        <taxon>Bacteria</taxon>
        <taxon>Bacillati</taxon>
        <taxon>Bacillota</taxon>
        <taxon>Erysipelotrichia</taxon>
        <taxon>Erysipelotrichales</taxon>
        <taxon>Coprobacillaceae</taxon>
        <taxon>Faecalibacillus</taxon>
    </lineage>
</organism>
<evidence type="ECO:0000313" key="1">
    <source>
        <dbReference type="EMBL" id="MCB8609091.1"/>
    </source>
</evidence>
<dbReference type="EMBL" id="JAJDKZ010000001">
    <property type="protein sequence ID" value="MCB8609091.1"/>
    <property type="molecule type" value="Genomic_DNA"/>
</dbReference>
<dbReference type="RefSeq" id="WP_227279088.1">
    <property type="nucleotide sequence ID" value="NZ_JAJDKR010000002.1"/>
</dbReference>
<name>A0AAW4VIV5_9FIRM</name>
<dbReference type="Proteomes" id="UP001198439">
    <property type="component" value="Unassembled WGS sequence"/>
</dbReference>
<dbReference type="AlphaFoldDB" id="A0AAW4VIV5"/>
<gene>
    <name evidence="1" type="ORF">LJD69_00605</name>
</gene>
<evidence type="ECO:0008006" key="3">
    <source>
        <dbReference type="Google" id="ProtNLM"/>
    </source>
</evidence>
<proteinExistence type="predicted"/>
<sequence length="83" mass="9831">MLERSSKCYYIHNLASNPYQKGTGKLFFSYLESFTKEKGKEYLRLDSLRGNETLEDYYSMLGFVEKGTCVDRNYHGILRERKL</sequence>
<reference evidence="1" key="1">
    <citation type="submission" date="2021-10" db="EMBL/GenBank/DDBJ databases">
        <title>Collection of gut derived symbiotic bacterial strains cultured from healthy donors.</title>
        <authorList>
            <person name="Lin H."/>
            <person name="Littmann E."/>
            <person name="Kohout C."/>
            <person name="Pamer E.G."/>
        </authorList>
    </citation>
    <scope>NUCLEOTIDE SEQUENCE</scope>
    <source>
        <strain evidence="1">DFI.4.48</strain>
    </source>
</reference>